<keyword evidence="4" id="KW-1185">Reference proteome</keyword>
<feature type="transmembrane region" description="Helical" evidence="2">
    <location>
        <begin position="45"/>
        <end position="64"/>
    </location>
</feature>
<dbReference type="Proteomes" id="UP000735302">
    <property type="component" value="Unassembled WGS sequence"/>
</dbReference>
<dbReference type="GO" id="GO:0005886">
    <property type="term" value="C:plasma membrane"/>
    <property type="evidence" value="ECO:0007669"/>
    <property type="project" value="TreeGrafter"/>
</dbReference>
<gene>
    <name evidence="3" type="ORF">PoB_007651700</name>
</gene>
<feature type="transmembrane region" description="Helical" evidence="2">
    <location>
        <begin position="122"/>
        <end position="144"/>
    </location>
</feature>
<keyword evidence="2" id="KW-0472">Membrane</keyword>
<proteinExistence type="inferred from homology"/>
<protein>
    <submittedName>
        <fullName evidence="3">Protein lmbr1l</fullName>
    </submittedName>
</protein>
<dbReference type="PANTHER" id="PTHR12625:SF0">
    <property type="entry name" value="PROTEIN LILIPOD"/>
    <property type="match status" value="1"/>
</dbReference>
<feature type="transmembrane region" description="Helical" evidence="2">
    <location>
        <begin position="76"/>
        <end position="102"/>
    </location>
</feature>
<evidence type="ECO:0000313" key="4">
    <source>
        <dbReference type="Proteomes" id="UP000735302"/>
    </source>
</evidence>
<sequence>MLYAKNNQDSTSASPMLGLSVGLTLLLLYPAGLWLCTVTLTVSGGAVLLLPISIISNEVLLLYPTSYWIKWLNSSLILGLWNLVFFFSNLALFVLMPFAYFFTEAEGFSGSRKGLMARVQEASVVLILLGFLVMGLAYVASAIISGDEKSKQTLQDIPVTVSPHKSLNSFKGVIRSRDLKCCSEEEMVEELSGVTHARRIKGASGGDHAASSKTCPKFLDEQAILRYKAPRVGPGEELAPPWLPRVVRGDQGRSSPMDCLSLRTRCRVPARALWILKGDLSATFADPFELITINFLNGDQPEKGDMFIKEGRSSAFLLLATEAAPRAASVQGFFATSGSGEGSEGFFLNS</sequence>
<accession>A0AAV4E075</accession>
<dbReference type="PANTHER" id="PTHR12625">
    <property type="entry name" value="LIPOCALIN-1 INTERACTING MEMBRANE RECEPTOR LIMR"/>
    <property type="match status" value="1"/>
</dbReference>
<evidence type="ECO:0000256" key="1">
    <source>
        <dbReference type="ARBA" id="ARBA00010487"/>
    </source>
</evidence>
<dbReference type="EMBL" id="BLXT01008557">
    <property type="protein sequence ID" value="GFO50012.1"/>
    <property type="molecule type" value="Genomic_DNA"/>
</dbReference>
<name>A0AAV4E075_9GAST</name>
<keyword evidence="2" id="KW-0812">Transmembrane</keyword>
<comment type="similarity">
    <text evidence="1">Belongs to the LIMR family.</text>
</comment>
<dbReference type="PRINTS" id="PR01692">
    <property type="entry name" value="LIPOCALINIMR"/>
</dbReference>
<keyword evidence="2" id="KW-1133">Transmembrane helix</keyword>
<dbReference type="GO" id="GO:0007165">
    <property type="term" value="P:signal transduction"/>
    <property type="evidence" value="ECO:0007669"/>
    <property type="project" value="TreeGrafter"/>
</dbReference>
<reference evidence="3 4" key="1">
    <citation type="journal article" date="2021" name="Elife">
        <title>Chloroplast acquisition without the gene transfer in kleptoplastic sea slugs, Plakobranchus ocellatus.</title>
        <authorList>
            <person name="Maeda T."/>
            <person name="Takahashi S."/>
            <person name="Yoshida T."/>
            <person name="Shimamura S."/>
            <person name="Takaki Y."/>
            <person name="Nagai Y."/>
            <person name="Toyoda A."/>
            <person name="Suzuki Y."/>
            <person name="Arimoto A."/>
            <person name="Ishii H."/>
            <person name="Satoh N."/>
            <person name="Nishiyama T."/>
            <person name="Hasebe M."/>
            <person name="Maruyama T."/>
            <person name="Minagawa J."/>
            <person name="Obokata J."/>
            <person name="Shigenobu S."/>
        </authorList>
    </citation>
    <scope>NUCLEOTIDE SEQUENCE [LARGE SCALE GENOMIC DNA]</scope>
</reference>
<comment type="caution">
    <text evidence="3">The sequence shown here is derived from an EMBL/GenBank/DDBJ whole genome shotgun (WGS) entry which is preliminary data.</text>
</comment>
<dbReference type="Pfam" id="PF04791">
    <property type="entry name" value="LMBR1"/>
    <property type="match status" value="1"/>
</dbReference>
<evidence type="ECO:0000256" key="2">
    <source>
        <dbReference type="SAM" id="Phobius"/>
    </source>
</evidence>
<dbReference type="InterPro" id="IPR008075">
    <property type="entry name" value="LIMR"/>
</dbReference>
<organism evidence="3 4">
    <name type="scientific">Plakobranchus ocellatus</name>
    <dbReference type="NCBI Taxonomy" id="259542"/>
    <lineage>
        <taxon>Eukaryota</taxon>
        <taxon>Metazoa</taxon>
        <taxon>Spiralia</taxon>
        <taxon>Lophotrochozoa</taxon>
        <taxon>Mollusca</taxon>
        <taxon>Gastropoda</taxon>
        <taxon>Heterobranchia</taxon>
        <taxon>Euthyneura</taxon>
        <taxon>Panpulmonata</taxon>
        <taxon>Sacoglossa</taxon>
        <taxon>Placobranchoidea</taxon>
        <taxon>Plakobranchidae</taxon>
        <taxon>Plakobranchus</taxon>
    </lineage>
</organism>
<dbReference type="AlphaFoldDB" id="A0AAV4E075"/>
<dbReference type="GO" id="GO:0004888">
    <property type="term" value="F:transmembrane signaling receptor activity"/>
    <property type="evidence" value="ECO:0007669"/>
    <property type="project" value="TreeGrafter"/>
</dbReference>
<evidence type="ECO:0000313" key="3">
    <source>
        <dbReference type="EMBL" id="GFO50012.1"/>
    </source>
</evidence>
<dbReference type="InterPro" id="IPR006876">
    <property type="entry name" value="LMBR1-like_membr_prot"/>
</dbReference>